<accession>A0A0N5AF66</accession>
<keyword evidence="1" id="KW-1185">Reference proteome</keyword>
<organism evidence="1 2">
    <name type="scientific">Syphacia muris</name>
    <dbReference type="NCBI Taxonomy" id="451379"/>
    <lineage>
        <taxon>Eukaryota</taxon>
        <taxon>Metazoa</taxon>
        <taxon>Ecdysozoa</taxon>
        <taxon>Nematoda</taxon>
        <taxon>Chromadorea</taxon>
        <taxon>Rhabditida</taxon>
        <taxon>Spirurina</taxon>
        <taxon>Oxyuridomorpha</taxon>
        <taxon>Oxyuroidea</taxon>
        <taxon>Oxyuridae</taxon>
        <taxon>Syphacia</taxon>
    </lineage>
</organism>
<reference evidence="2" key="1">
    <citation type="submission" date="2017-02" db="UniProtKB">
        <authorList>
            <consortium name="WormBaseParasite"/>
        </authorList>
    </citation>
    <scope>IDENTIFICATION</scope>
</reference>
<dbReference type="Proteomes" id="UP000046393">
    <property type="component" value="Unplaced"/>
</dbReference>
<evidence type="ECO:0000313" key="1">
    <source>
        <dbReference type="Proteomes" id="UP000046393"/>
    </source>
</evidence>
<proteinExistence type="predicted"/>
<dbReference type="WBParaSite" id="SMUV_0000290701-mRNA-1">
    <property type="protein sequence ID" value="SMUV_0000290701-mRNA-1"/>
    <property type="gene ID" value="SMUV_0000290701"/>
</dbReference>
<name>A0A0N5AF66_9BILA</name>
<protein>
    <submittedName>
        <fullName evidence="2">Peptidase S1 domain-containing protein</fullName>
    </submittedName>
</protein>
<sequence length="345" mass="37284">LFKTSETGNDFSKDSFWSSTLEEYDNSGTSGALNRKRIGFLSLDGLGSFSAGKTSEQTAGLTDVVDTGFFADFQKLKGPKNVIYVCCKLILQDKPKTLSDLGLTQEEIQTLCKKFEPFAEKYCFKPKIDQRFIDKCRGYAIDCIIGNRGPPKSPLAATANAFSSNVGVTYNYFGVNGIPYYPINDEGSVHAGQSGKVDFGSWGGGYTDDLSVRDYFRQKTESGGNWYEGIYGYKTGWSVPIVEQFGVEGGGGTQASVPLNEHQVGSPLQFSTGYHVGPYVGVLNDVGVDWYKGVVSTKRAFASPIVGVSGSSSSGFAFPSLELFMKHFGLGDYLAPETEIPSSSG</sequence>
<evidence type="ECO:0000313" key="2">
    <source>
        <dbReference type="WBParaSite" id="SMUV_0000290701-mRNA-1"/>
    </source>
</evidence>
<dbReference type="AlphaFoldDB" id="A0A0N5AF66"/>